<dbReference type="PANTHER" id="PTHR22880">
    <property type="entry name" value="FALZ-RELATED BROMODOMAIN-CONTAINING PROTEINS"/>
    <property type="match status" value="1"/>
</dbReference>
<keyword evidence="1 2" id="KW-0103">Bromodomain</keyword>
<dbReference type="PRINTS" id="PR00503">
    <property type="entry name" value="BROMODOMAIN"/>
</dbReference>
<evidence type="ECO:0000313" key="6">
    <source>
        <dbReference type="EMBL" id="KAK7738863.1"/>
    </source>
</evidence>
<dbReference type="PROSITE" id="PS50014">
    <property type="entry name" value="BROMODOMAIN_2"/>
    <property type="match status" value="1"/>
</dbReference>
<dbReference type="SUPFAM" id="SSF47370">
    <property type="entry name" value="Bromodomain"/>
    <property type="match status" value="1"/>
</dbReference>
<evidence type="ECO:0000256" key="1">
    <source>
        <dbReference type="ARBA" id="ARBA00023117"/>
    </source>
</evidence>
<evidence type="ECO:0000256" key="3">
    <source>
        <dbReference type="SAM" id="MobiDB-lite"/>
    </source>
</evidence>
<dbReference type="SUPFAM" id="SSF54695">
    <property type="entry name" value="POZ domain"/>
    <property type="match status" value="1"/>
</dbReference>
<keyword evidence="7" id="KW-1185">Reference proteome</keyword>
<dbReference type="SMART" id="SM00297">
    <property type="entry name" value="BROMO"/>
    <property type="match status" value="1"/>
</dbReference>
<dbReference type="Proteomes" id="UP001430848">
    <property type="component" value="Unassembled WGS sequence"/>
</dbReference>
<dbReference type="Gene3D" id="3.30.710.10">
    <property type="entry name" value="Potassium Channel Kv1.1, Chain A"/>
    <property type="match status" value="1"/>
</dbReference>
<feature type="region of interest" description="Disordered" evidence="3">
    <location>
        <begin position="233"/>
        <end position="316"/>
    </location>
</feature>
<gene>
    <name evidence="6" type="ORF">SLS63_002200</name>
</gene>
<sequence>MMDAPLAERPLAPRAEAAPETPVAPSATQGNATAPAASNPTEAASRPELSSFSWLEPHPQLVVILVGEHEIPFGLQKDFLCAKSSYFREKLAGRDEDVEFLERLPNCPVVVFGFVQNFLYTGAVIPDDKHLPTYEILVGVWKLGHELRIDGLCDHTLDAMVEVRRAIMRIPSAPLLVQVWNDTPEGCSIRKLLLGWAAEYMHTSDSKAEFAKSLPQGVLSELVVAMVPSDTSPLVQLGGDSHHPKPANPPRKQVHYVDENGDEESESFYPVKKPRRSDPLPQAPQAPKVAVRKPRSLLPATKPVPRRRSNAGANGDQDFTTAQKLFFCSDLLTRMLSGPGFWTRLVGPFKEPVDAIVDNVPDYFEKVTKPMDLSTMKNKMDQNQYTSEEEFLADMNQIFANCKTYWKPTDNVYAACEKLEKTFLEKYSQMNKWLAKLEGEDN</sequence>
<proteinExistence type="predicted"/>
<dbReference type="InterPro" id="IPR050935">
    <property type="entry name" value="Bromo_chromatin_reader"/>
</dbReference>
<dbReference type="InterPro" id="IPR036427">
    <property type="entry name" value="Bromodomain-like_sf"/>
</dbReference>
<feature type="compositionally biased region" description="Low complexity" evidence="3">
    <location>
        <begin position="1"/>
        <end position="28"/>
    </location>
</feature>
<evidence type="ECO:0000259" key="4">
    <source>
        <dbReference type="PROSITE" id="PS50014"/>
    </source>
</evidence>
<dbReference type="PROSITE" id="PS50097">
    <property type="entry name" value="BTB"/>
    <property type="match status" value="1"/>
</dbReference>
<dbReference type="EMBL" id="JAKNSF020000005">
    <property type="protein sequence ID" value="KAK7738863.1"/>
    <property type="molecule type" value="Genomic_DNA"/>
</dbReference>
<dbReference type="Pfam" id="PF00651">
    <property type="entry name" value="BTB"/>
    <property type="match status" value="1"/>
</dbReference>
<organism evidence="6 7">
    <name type="scientific">Diaporthe eres</name>
    <name type="common">Phomopsis oblonga</name>
    <dbReference type="NCBI Taxonomy" id="83184"/>
    <lineage>
        <taxon>Eukaryota</taxon>
        <taxon>Fungi</taxon>
        <taxon>Dikarya</taxon>
        <taxon>Ascomycota</taxon>
        <taxon>Pezizomycotina</taxon>
        <taxon>Sordariomycetes</taxon>
        <taxon>Sordariomycetidae</taxon>
        <taxon>Diaporthales</taxon>
        <taxon>Diaporthaceae</taxon>
        <taxon>Diaporthe</taxon>
        <taxon>Diaporthe eres species complex</taxon>
    </lineage>
</organism>
<dbReference type="PANTHER" id="PTHR22880:SF225">
    <property type="entry name" value="BROMODOMAIN-CONTAINING PROTEIN BET-1-RELATED"/>
    <property type="match status" value="1"/>
</dbReference>
<dbReference type="CDD" id="cd18186">
    <property type="entry name" value="BTB_POZ_ZBTB_KLHL-like"/>
    <property type="match status" value="1"/>
</dbReference>
<dbReference type="InterPro" id="IPR001487">
    <property type="entry name" value="Bromodomain"/>
</dbReference>
<accession>A0ABR1PKR8</accession>
<feature type="compositionally biased region" description="Polar residues" evidence="3">
    <location>
        <begin position="29"/>
        <end position="44"/>
    </location>
</feature>
<dbReference type="InterPro" id="IPR011333">
    <property type="entry name" value="SKP1/BTB/POZ_sf"/>
</dbReference>
<comment type="caution">
    <text evidence="6">The sequence shown here is derived from an EMBL/GenBank/DDBJ whole genome shotgun (WGS) entry which is preliminary data.</text>
</comment>
<protein>
    <submittedName>
        <fullName evidence="6">Uncharacterized protein</fullName>
    </submittedName>
</protein>
<reference evidence="6 7" key="1">
    <citation type="submission" date="2024-02" db="EMBL/GenBank/DDBJ databases">
        <title>De novo assembly and annotation of 12 fungi associated with fruit tree decline syndrome in Ontario, Canada.</title>
        <authorList>
            <person name="Sulman M."/>
            <person name="Ellouze W."/>
            <person name="Ilyukhin E."/>
        </authorList>
    </citation>
    <scope>NUCLEOTIDE SEQUENCE [LARGE SCALE GENOMIC DNA]</scope>
    <source>
        <strain evidence="6 7">M169</strain>
    </source>
</reference>
<evidence type="ECO:0000313" key="7">
    <source>
        <dbReference type="Proteomes" id="UP001430848"/>
    </source>
</evidence>
<name>A0ABR1PKR8_DIAER</name>
<feature type="region of interest" description="Disordered" evidence="3">
    <location>
        <begin position="1"/>
        <end position="44"/>
    </location>
</feature>
<dbReference type="Gene3D" id="1.20.920.10">
    <property type="entry name" value="Bromodomain-like"/>
    <property type="match status" value="1"/>
</dbReference>
<evidence type="ECO:0000259" key="5">
    <source>
        <dbReference type="PROSITE" id="PS50097"/>
    </source>
</evidence>
<feature type="domain" description="BTB" evidence="5">
    <location>
        <begin position="60"/>
        <end position="128"/>
    </location>
</feature>
<feature type="domain" description="Bromo" evidence="4">
    <location>
        <begin position="348"/>
        <end position="413"/>
    </location>
</feature>
<dbReference type="InterPro" id="IPR000210">
    <property type="entry name" value="BTB/POZ_dom"/>
</dbReference>
<dbReference type="Pfam" id="PF00439">
    <property type="entry name" value="Bromodomain"/>
    <property type="match status" value="1"/>
</dbReference>
<evidence type="ECO:0000256" key="2">
    <source>
        <dbReference type="PROSITE-ProRule" id="PRU00035"/>
    </source>
</evidence>